<dbReference type="InterPro" id="IPR057684">
    <property type="entry name" value="DUF7924"/>
</dbReference>
<evidence type="ECO:0000259" key="2">
    <source>
        <dbReference type="Pfam" id="PF25545"/>
    </source>
</evidence>
<accession>A0AA39WI15</accession>
<proteinExistence type="predicted"/>
<evidence type="ECO:0000313" key="4">
    <source>
        <dbReference type="Proteomes" id="UP001174934"/>
    </source>
</evidence>
<evidence type="ECO:0000313" key="3">
    <source>
        <dbReference type="EMBL" id="KAK0615766.1"/>
    </source>
</evidence>
<dbReference type="Proteomes" id="UP001174934">
    <property type="component" value="Unassembled WGS sequence"/>
</dbReference>
<keyword evidence="4" id="KW-1185">Reference proteome</keyword>
<feature type="region of interest" description="Disordered" evidence="1">
    <location>
        <begin position="1"/>
        <end position="75"/>
    </location>
</feature>
<feature type="domain" description="DUF7924" evidence="2">
    <location>
        <begin position="204"/>
        <end position="339"/>
    </location>
</feature>
<organism evidence="3 4">
    <name type="scientific">Bombardia bombarda</name>
    <dbReference type="NCBI Taxonomy" id="252184"/>
    <lineage>
        <taxon>Eukaryota</taxon>
        <taxon>Fungi</taxon>
        <taxon>Dikarya</taxon>
        <taxon>Ascomycota</taxon>
        <taxon>Pezizomycotina</taxon>
        <taxon>Sordariomycetes</taxon>
        <taxon>Sordariomycetidae</taxon>
        <taxon>Sordariales</taxon>
        <taxon>Lasiosphaeriaceae</taxon>
        <taxon>Bombardia</taxon>
    </lineage>
</organism>
<comment type="caution">
    <text evidence="3">The sequence shown here is derived from an EMBL/GenBank/DDBJ whole genome shotgun (WGS) entry which is preliminary data.</text>
</comment>
<dbReference type="AlphaFoldDB" id="A0AA39WI15"/>
<reference evidence="3" key="1">
    <citation type="submission" date="2023-06" db="EMBL/GenBank/DDBJ databases">
        <title>Genome-scale phylogeny and comparative genomics of the fungal order Sordariales.</title>
        <authorList>
            <consortium name="Lawrence Berkeley National Laboratory"/>
            <person name="Hensen N."/>
            <person name="Bonometti L."/>
            <person name="Westerberg I."/>
            <person name="Brannstrom I.O."/>
            <person name="Guillou S."/>
            <person name="Cros-Aarteil S."/>
            <person name="Calhoun S."/>
            <person name="Haridas S."/>
            <person name="Kuo A."/>
            <person name="Mondo S."/>
            <person name="Pangilinan J."/>
            <person name="Riley R."/>
            <person name="LaButti K."/>
            <person name="Andreopoulos B."/>
            <person name="Lipzen A."/>
            <person name="Chen C."/>
            <person name="Yanf M."/>
            <person name="Daum C."/>
            <person name="Ng V."/>
            <person name="Clum A."/>
            <person name="Steindorff A."/>
            <person name="Ohm R."/>
            <person name="Martin F."/>
            <person name="Silar P."/>
            <person name="Natvig D."/>
            <person name="Lalanne C."/>
            <person name="Gautier V."/>
            <person name="Ament-velasquez S.L."/>
            <person name="Kruys A."/>
            <person name="Hutchinson M.I."/>
            <person name="Powell A.J."/>
            <person name="Barry K."/>
            <person name="Miller A.N."/>
            <person name="Grigoriev I.V."/>
            <person name="Debuchy R."/>
            <person name="Gladieux P."/>
            <person name="Thoren M.H."/>
            <person name="Johannesson H."/>
        </authorList>
    </citation>
    <scope>NUCLEOTIDE SEQUENCE</scope>
    <source>
        <strain evidence="3">SMH3391-2</strain>
    </source>
</reference>
<gene>
    <name evidence="3" type="ORF">B0T17DRAFT_496990</name>
</gene>
<feature type="compositionally biased region" description="Basic and acidic residues" evidence="1">
    <location>
        <begin position="54"/>
        <end position="63"/>
    </location>
</feature>
<protein>
    <recommendedName>
        <fullName evidence="2">DUF7924 domain-containing protein</fullName>
    </recommendedName>
</protein>
<evidence type="ECO:0000256" key="1">
    <source>
        <dbReference type="SAM" id="MobiDB-lite"/>
    </source>
</evidence>
<dbReference type="EMBL" id="JAULSR010000006">
    <property type="protein sequence ID" value="KAK0615766.1"/>
    <property type="molecule type" value="Genomic_DNA"/>
</dbReference>
<sequence length="422" mass="47221">MSARRVKHANVSGTGPLRRSARLQGQKPGLTKRSTQPEAEEEERISPATLSRKRQIDGSDNKHQPKRPRLTRENLAKFNRMGKKEASKASASAASESKIKLSSTKTISTTSSGFAIQAYKNGILGPLCSKSPTNIKDIHKRYIKSRGTASPTESMYKEYVNTVGRARNEATMVFEAGSQLLKKYPMEDYSRVFNHAFTSFPKNAGFNSGLSTPQPDYIEGLEMPAYSPFPVDEHVKGAVLYNNDPCSLVLPHIAGEWKGRGKDMEMARLQSAYDGAALVYARNEALKLVGKPDLPGHAEITTFTTDGTTLNLFAHYASPSEDGTLKYHQYPIKSTLLIDSHQGLKDGRRGLRNGQDHARKQSYAIRDQLMEHWKQQSEAQAYWKWDAEKGQYFHRHHDGKVIWRATLCEDSEDAEDSEDELA</sequence>
<name>A0AA39WI15_9PEZI</name>
<dbReference type="Pfam" id="PF25545">
    <property type="entry name" value="DUF7924"/>
    <property type="match status" value="1"/>
</dbReference>